<dbReference type="Proteomes" id="UP000030451">
    <property type="component" value="Unassembled WGS sequence"/>
</dbReference>
<proteinExistence type="predicted"/>
<organism evidence="1 2">
    <name type="scientific">Photobacterium sp. (strain ATCC 43367)</name>
    <dbReference type="NCBI Taxonomy" id="379097"/>
    <lineage>
        <taxon>Bacteria</taxon>
        <taxon>Pseudomonadati</taxon>
        <taxon>Pseudomonadota</taxon>
        <taxon>Gammaproteobacteria</taxon>
        <taxon>Vibrionales</taxon>
        <taxon>Vibrionaceae</taxon>
        <taxon>Vibrio</taxon>
        <taxon>Vibrio oreintalis group</taxon>
    </lineage>
</organism>
<evidence type="ECO:0000313" key="2">
    <source>
        <dbReference type="Proteomes" id="UP000030451"/>
    </source>
</evidence>
<dbReference type="RefSeq" id="WP_038192035.1">
    <property type="nucleotide sequence ID" value="NZ_JRWP01000040.1"/>
</dbReference>
<sequence length="177" mass="19827">MRAPLFVLMLLLVGGVVYATRSQRGSGVIETITQEVTNVVNTIRKPRGVRANNPLNIESNVNNNWLGKVTPSVDSRFETFQAPEYGFRAGAKLLRDTYQGRYGLESIRELIHKFAPSHENNSDHYAEFVAKRVGVSPDAPIDLRSDNMLARLIHSMSIMEVGRHYTLEQAQQGVQMA</sequence>
<gene>
    <name evidence="1" type="ORF">NM06_15805</name>
</gene>
<dbReference type="AlphaFoldDB" id="A0A0A5HW27"/>
<dbReference type="EMBL" id="JRWP01000040">
    <property type="protein sequence ID" value="KGY07689.1"/>
    <property type="molecule type" value="Genomic_DNA"/>
</dbReference>
<comment type="caution">
    <text evidence="1">The sequence shown here is derived from an EMBL/GenBank/DDBJ whole genome shotgun (WGS) entry which is preliminary data.</text>
</comment>
<evidence type="ECO:0000313" key="1">
    <source>
        <dbReference type="EMBL" id="KGY07689.1"/>
    </source>
</evidence>
<protein>
    <submittedName>
        <fullName evidence="1">Structural protein</fullName>
    </submittedName>
</protein>
<accession>A0A0A5HW27</accession>
<name>A0A0A5HW27_PHOS4</name>
<reference evidence="1 2" key="1">
    <citation type="submission" date="2014-10" db="EMBL/GenBank/DDBJ databases">
        <title>Genome sequencing of Vibrio sinaloensis T08.</title>
        <authorList>
            <person name="Chan K.-G."/>
            <person name="Mohamad N.I."/>
        </authorList>
    </citation>
    <scope>NUCLEOTIDE SEQUENCE [LARGE SCALE GENOMIC DNA]</scope>
    <source>
        <strain evidence="1 2">T08</strain>
    </source>
</reference>